<dbReference type="Pfam" id="PF15595">
    <property type="entry name" value="Imm51"/>
    <property type="match status" value="1"/>
</dbReference>
<dbReference type="InterPro" id="IPR028956">
    <property type="entry name" value="Imm51"/>
</dbReference>
<organism evidence="1 2">
    <name type="scientific">Hymenobacter setariae</name>
    <dbReference type="NCBI Taxonomy" id="2594794"/>
    <lineage>
        <taxon>Bacteria</taxon>
        <taxon>Pseudomonadati</taxon>
        <taxon>Bacteroidota</taxon>
        <taxon>Cytophagia</taxon>
        <taxon>Cytophagales</taxon>
        <taxon>Hymenobacteraceae</taxon>
        <taxon>Hymenobacter</taxon>
    </lineage>
</organism>
<evidence type="ECO:0008006" key="3">
    <source>
        <dbReference type="Google" id="ProtNLM"/>
    </source>
</evidence>
<comment type="caution">
    <text evidence="1">The sequence shown here is derived from an EMBL/GenBank/DDBJ whole genome shotgun (WGS) entry which is preliminary data.</text>
</comment>
<reference evidence="1 2" key="1">
    <citation type="submission" date="2019-07" db="EMBL/GenBank/DDBJ databases">
        <title>Hymenobacter sp. straun FUR1 Genome sequencing and assembly.</title>
        <authorList>
            <person name="Chhetri G."/>
        </authorList>
    </citation>
    <scope>NUCLEOTIDE SEQUENCE [LARGE SCALE GENOMIC DNA]</scope>
    <source>
        <strain evidence="1 2">Fur1</strain>
    </source>
</reference>
<dbReference type="EMBL" id="VMRJ01000004">
    <property type="protein sequence ID" value="TVT39074.1"/>
    <property type="molecule type" value="Genomic_DNA"/>
</dbReference>
<protein>
    <recommendedName>
        <fullName evidence="3">Immunity protein 51 of polymorphic toxin system</fullName>
    </recommendedName>
</protein>
<sequence>MASTFPFKVAAAKAGSDPAHQFVILAEIDALDDYLNVFEDYGYGGDGFSWREHIETIIEEYQPGLLDQLEFDEQEDTFLVYADSPQAVRQFMHWVLPYFGDLGKLKKYLSQADPSDFFG</sequence>
<dbReference type="OrthoDB" id="8657476at2"/>
<proteinExistence type="predicted"/>
<dbReference type="AlphaFoldDB" id="A0A558BRC7"/>
<dbReference type="Proteomes" id="UP000317624">
    <property type="component" value="Unassembled WGS sequence"/>
</dbReference>
<evidence type="ECO:0000313" key="1">
    <source>
        <dbReference type="EMBL" id="TVT39074.1"/>
    </source>
</evidence>
<dbReference type="RefSeq" id="WP_144849571.1">
    <property type="nucleotide sequence ID" value="NZ_VMRJ01000004.1"/>
</dbReference>
<accession>A0A558BRC7</accession>
<evidence type="ECO:0000313" key="2">
    <source>
        <dbReference type="Proteomes" id="UP000317624"/>
    </source>
</evidence>
<name>A0A558BRC7_9BACT</name>
<keyword evidence="2" id="KW-1185">Reference proteome</keyword>
<gene>
    <name evidence="1" type="ORF">FNT36_15535</name>
</gene>